<proteinExistence type="predicted"/>
<keyword evidence="6" id="KW-0479">Metal-binding</keyword>
<keyword evidence="13" id="KW-0234">DNA repair</keyword>
<protein>
    <recommendedName>
        <fullName evidence="3">DNA-3-methyladenine glycosylase II</fullName>
        <ecNumber evidence="3">3.2.2.21</ecNumber>
    </recommendedName>
</protein>
<dbReference type="InterPro" id="IPR051912">
    <property type="entry name" value="Alkylbase_DNA_Glycosylase/TA"/>
</dbReference>
<dbReference type="CDD" id="cd00056">
    <property type="entry name" value="ENDO3c"/>
    <property type="match status" value="1"/>
</dbReference>
<dbReference type="InterPro" id="IPR018062">
    <property type="entry name" value="HTH_AraC-typ_CS"/>
</dbReference>
<evidence type="ECO:0000256" key="5">
    <source>
        <dbReference type="ARBA" id="ARBA00022679"/>
    </source>
</evidence>
<evidence type="ECO:0000256" key="4">
    <source>
        <dbReference type="ARBA" id="ARBA00022603"/>
    </source>
</evidence>
<evidence type="ECO:0000256" key="10">
    <source>
        <dbReference type="ARBA" id="ARBA00023125"/>
    </source>
</evidence>
<name>A0ABP8I233_9GAMM</name>
<dbReference type="Gene3D" id="3.40.10.10">
    <property type="entry name" value="DNA Methylphosphotriester Repair Domain"/>
    <property type="match status" value="1"/>
</dbReference>
<sequence length="468" mass="53380">MGCIFTTVARPMQTYQKARLARDSRYDGKFFVAVKTTKIYCRPICPASPPKEENVVYYQSAVQAQDAGFRPCLRCRPESAPFSAAWLGNEAILTKAIQRIQSGALNQQTVEQFSESLGISDRYLRKIFQQHLGMSPQHYANHHRLMLAKQLLQQTQLAVTDIALSAGFNSVRRFNDSFKSTMKLSPSELRKKTQNIDKTMVDIKLRLFYRPPYNWAQIQEFLQLRELPLIEKVSSNSYSRTFSINQSSGWFKATHQPKKHSFDVEISISDYADLMAAVAQIKKVLDLDSDIETIEKHLAQDKKLKPVLTKGLRLPACWNTFEAGIKAILGQQVSVKAAYGHTHKLIEELGSDTAQGLKLFPTPQQIADADLSFLRMPGRRKQTLKDFAAWFQQKEHKEQDFELSDILSINGIGPWSYEYIKLRSGEDPDAFPEKDLGVIKALEAHQITDTSKWSPWRSYATLHLWNSL</sequence>
<dbReference type="Pfam" id="PF12833">
    <property type="entry name" value="HTH_18"/>
    <property type="match status" value="1"/>
</dbReference>
<dbReference type="Proteomes" id="UP001501294">
    <property type="component" value="Unassembled WGS sequence"/>
</dbReference>
<dbReference type="Gene3D" id="3.30.310.20">
    <property type="entry name" value="DNA-3-methyladenine glycosylase AlkA, N-terminal domain"/>
    <property type="match status" value="1"/>
</dbReference>
<keyword evidence="11" id="KW-0010">Activator</keyword>
<evidence type="ECO:0000256" key="11">
    <source>
        <dbReference type="ARBA" id="ARBA00023159"/>
    </source>
</evidence>
<dbReference type="InterPro" id="IPR004026">
    <property type="entry name" value="Ada_DNA_repair_Zn-bd"/>
</dbReference>
<dbReference type="InterPro" id="IPR035451">
    <property type="entry name" value="Ada-like_dom_sf"/>
</dbReference>
<dbReference type="SUPFAM" id="SSF57884">
    <property type="entry name" value="Ada DNA repair protein, N-terminal domain (N-Ada 10)"/>
    <property type="match status" value="1"/>
</dbReference>
<evidence type="ECO:0000256" key="1">
    <source>
        <dbReference type="ARBA" id="ARBA00000086"/>
    </source>
</evidence>
<gene>
    <name evidence="15" type="ORF">GCM10023150_14410</name>
</gene>
<dbReference type="PANTHER" id="PTHR43003">
    <property type="entry name" value="DNA-3-METHYLADENINE GLYCOSYLASE"/>
    <property type="match status" value="1"/>
</dbReference>
<keyword evidence="7" id="KW-0227">DNA damage</keyword>
<dbReference type="PROSITE" id="PS01124">
    <property type="entry name" value="HTH_ARAC_FAMILY_2"/>
    <property type="match status" value="1"/>
</dbReference>
<keyword evidence="12" id="KW-0804">Transcription</keyword>
<accession>A0ABP8I233</accession>
<feature type="domain" description="HTH araC/xylS-type" evidence="14">
    <location>
        <begin position="94"/>
        <end position="192"/>
    </location>
</feature>
<keyword evidence="9" id="KW-0805">Transcription regulation</keyword>
<dbReference type="InterPro" id="IPR011257">
    <property type="entry name" value="DNA_glycosylase"/>
</dbReference>
<dbReference type="PANTHER" id="PTHR43003:SF13">
    <property type="entry name" value="DNA-3-METHYLADENINE GLYCOSYLASE 2"/>
    <property type="match status" value="1"/>
</dbReference>
<keyword evidence="4" id="KW-0489">Methyltransferase</keyword>
<evidence type="ECO:0000256" key="13">
    <source>
        <dbReference type="ARBA" id="ARBA00023204"/>
    </source>
</evidence>
<dbReference type="EMBL" id="BAABFU010000002">
    <property type="protein sequence ID" value="GAA4349689.1"/>
    <property type="molecule type" value="Genomic_DNA"/>
</dbReference>
<organism evidence="15 16">
    <name type="scientific">Kangiella taiwanensis</name>
    <dbReference type="NCBI Taxonomy" id="1079179"/>
    <lineage>
        <taxon>Bacteria</taxon>
        <taxon>Pseudomonadati</taxon>
        <taxon>Pseudomonadota</taxon>
        <taxon>Gammaproteobacteria</taxon>
        <taxon>Kangiellales</taxon>
        <taxon>Kangiellaceae</taxon>
        <taxon>Kangiella</taxon>
    </lineage>
</organism>
<dbReference type="PROSITE" id="PS00041">
    <property type="entry name" value="HTH_ARAC_FAMILY_1"/>
    <property type="match status" value="1"/>
</dbReference>
<keyword evidence="5" id="KW-0808">Transferase</keyword>
<evidence type="ECO:0000256" key="2">
    <source>
        <dbReference type="ARBA" id="ARBA00001947"/>
    </source>
</evidence>
<keyword evidence="10" id="KW-0238">DNA-binding</keyword>
<dbReference type="InterPro" id="IPR003265">
    <property type="entry name" value="HhH-GPD_domain"/>
</dbReference>
<keyword evidence="8" id="KW-0862">Zinc</keyword>
<dbReference type="SUPFAM" id="SSF55945">
    <property type="entry name" value="TATA-box binding protein-like"/>
    <property type="match status" value="1"/>
</dbReference>
<dbReference type="SUPFAM" id="SSF48150">
    <property type="entry name" value="DNA-glycosylase"/>
    <property type="match status" value="1"/>
</dbReference>
<evidence type="ECO:0000313" key="15">
    <source>
        <dbReference type="EMBL" id="GAA4349689.1"/>
    </source>
</evidence>
<evidence type="ECO:0000256" key="6">
    <source>
        <dbReference type="ARBA" id="ARBA00022723"/>
    </source>
</evidence>
<dbReference type="SMART" id="SM00342">
    <property type="entry name" value="HTH_ARAC"/>
    <property type="match status" value="1"/>
</dbReference>
<dbReference type="InterPro" id="IPR018060">
    <property type="entry name" value="HTH_AraC"/>
</dbReference>
<dbReference type="Gene3D" id="1.10.10.60">
    <property type="entry name" value="Homeodomain-like"/>
    <property type="match status" value="1"/>
</dbReference>
<comment type="caution">
    <text evidence="15">The sequence shown here is derived from an EMBL/GenBank/DDBJ whole genome shotgun (WGS) entry which is preliminary data.</text>
</comment>
<comment type="cofactor">
    <cofactor evidence="2">
        <name>Zn(2+)</name>
        <dbReference type="ChEBI" id="CHEBI:29105"/>
    </cofactor>
</comment>
<evidence type="ECO:0000313" key="16">
    <source>
        <dbReference type="Proteomes" id="UP001501294"/>
    </source>
</evidence>
<dbReference type="InterPro" id="IPR023170">
    <property type="entry name" value="HhH_base_excis_C"/>
</dbReference>
<evidence type="ECO:0000259" key="14">
    <source>
        <dbReference type="PROSITE" id="PS01124"/>
    </source>
</evidence>
<dbReference type="InterPro" id="IPR009057">
    <property type="entry name" value="Homeodomain-like_sf"/>
</dbReference>
<dbReference type="Pfam" id="PF00730">
    <property type="entry name" value="HhH-GPD"/>
    <property type="match status" value="1"/>
</dbReference>
<comment type="catalytic activity">
    <reaction evidence="1">
        <text>Hydrolysis of alkylated DNA, releasing 3-methyladenine, 3-methylguanine, 7-methylguanine and 7-methyladenine.</text>
        <dbReference type="EC" id="3.2.2.21"/>
    </reaction>
</comment>
<evidence type="ECO:0000256" key="12">
    <source>
        <dbReference type="ARBA" id="ARBA00023163"/>
    </source>
</evidence>
<keyword evidence="16" id="KW-1185">Reference proteome</keyword>
<dbReference type="Pfam" id="PF06029">
    <property type="entry name" value="AlkA_N"/>
    <property type="match status" value="1"/>
</dbReference>
<evidence type="ECO:0000256" key="7">
    <source>
        <dbReference type="ARBA" id="ARBA00022763"/>
    </source>
</evidence>
<dbReference type="Gene3D" id="1.10.1670.10">
    <property type="entry name" value="Helix-hairpin-Helix base-excision DNA repair enzymes (C-terminal)"/>
    <property type="match status" value="1"/>
</dbReference>
<dbReference type="Gene3D" id="1.10.340.30">
    <property type="entry name" value="Hypothetical protein, domain 2"/>
    <property type="match status" value="1"/>
</dbReference>
<dbReference type="EC" id="3.2.2.21" evidence="3"/>
<evidence type="ECO:0000256" key="3">
    <source>
        <dbReference type="ARBA" id="ARBA00012000"/>
    </source>
</evidence>
<dbReference type="SUPFAM" id="SSF46689">
    <property type="entry name" value="Homeodomain-like"/>
    <property type="match status" value="2"/>
</dbReference>
<reference evidence="16" key="1">
    <citation type="journal article" date="2019" name="Int. J. Syst. Evol. Microbiol.">
        <title>The Global Catalogue of Microorganisms (GCM) 10K type strain sequencing project: providing services to taxonomists for standard genome sequencing and annotation.</title>
        <authorList>
            <consortium name="The Broad Institute Genomics Platform"/>
            <consortium name="The Broad Institute Genome Sequencing Center for Infectious Disease"/>
            <person name="Wu L."/>
            <person name="Ma J."/>
        </authorList>
    </citation>
    <scope>NUCLEOTIDE SEQUENCE [LARGE SCALE GENOMIC DNA]</scope>
    <source>
        <strain evidence="16">JCM 17727</strain>
    </source>
</reference>
<dbReference type="InterPro" id="IPR010316">
    <property type="entry name" value="AlkA_N"/>
</dbReference>
<dbReference type="SMART" id="SM00478">
    <property type="entry name" value="ENDO3c"/>
    <property type="match status" value="1"/>
</dbReference>
<evidence type="ECO:0000256" key="9">
    <source>
        <dbReference type="ARBA" id="ARBA00023015"/>
    </source>
</evidence>
<evidence type="ECO:0000256" key="8">
    <source>
        <dbReference type="ARBA" id="ARBA00022833"/>
    </source>
</evidence>
<dbReference type="Pfam" id="PF02805">
    <property type="entry name" value="Ada_Zn_binding"/>
    <property type="match status" value="1"/>
</dbReference>
<dbReference type="InterPro" id="IPR037046">
    <property type="entry name" value="AlkA_N_sf"/>
</dbReference>
<dbReference type="SMART" id="SM01009">
    <property type="entry name" value="AlkA_N"/>
    <property type="match status" value="1"/>
</dbReference>